<dbReference type="STRING" id="1332264.BW730_14040"/>
<dbReference type="RefSeq" id="WP_158522675.1">
    <property type="nucleotide sequence ID" value="NZ_CP019606.1"/>
</dbReference>
<dbReference type="InterPro" id="IPR018391">
    <property type="entry name" value="PQQ_b-propeller_rpt"/>
</dbReference>
<dbReference type="InterPro" id="IPR015943">
    <property type="entry name" value="WD40/YVTN_repeat-like_dom_sf"/>
</dbReference>
<feature type="domain" description="Pyrrolo-quinoline quinone repeat" evidence="2">
    <location>
        <begin position="105"/>
        <end position="313"/>
    </location>
</feature>
<keyword evidence="1" id="KW-1133">Transmembrane helix</keyword>
<dbReference type="KEGG" id="tes:BW730_14040"/>
<evidence type="ECO:0000256" key="1">
    <source>
        <dbReference type="SAM" id="Phobius"/>
    </source>
</evidence>
<evidence type="ECO:0000313" key="3">
    <source>
        <dbReference type="EMBL" id="AQP48461.1"/>
    </source>
</evidence>
<reference evidence="4" key="1">
    <citation type="submission" date="2017-02" db="EMBL/GenBank/DDBJ databases">
        <title>Tessaracoccus aquaemaris sp. nov., isolated from the intestine of a Korean rockfish, Sebastes schlegelii, in a marine aquaculture pond.</title>
        <authorList>
            <person name="Tak E.J."/>
            <person name="Bae J.-W."/>
        </authorList>
    </citation>
    <scope>NUCLEOTIDE SEQUENCE [LARGE SCALE GENOMIC DNA]</scope>
    <source>
        <strain evidence="4">NSG39</strain>
    </source>
</reference>
<dbReference type="SUPFAM" id="SSF50998">
    <property type="entry name" value="Quinoprotein alcohol dehydrogenase-like"/>
    <property type="match status" value="1"/>
</dbReference>
<dbReference type="Proteomes" id="UP000188145">
    <property type="component" value="Chromosome"/>
</dbReference>
<evidence type="ECO:0000313" key="4">
    <source>
        <dbReference type="Proteomes" id="UP000188145"/>
    </source>
</evidence>
<organism evidence="3 4">
    <name type="scientific">Tessaracoccus aquimaris</name>
    <dbReference type="NCBI Taxonomy" id="1332264"/>
    <lineage>
        <taxon>Bacteria</taxon>
        <taxon>Bacillati</taxon>
        <taxon>Actinomycetota</taxon>
        <taxon>Actinomycetes</taxon>
        <taxon>Propionibacteriales</taxon>
        <taxon>Propionibacteriaceae</taxon>
        <taxon>Tessaracoccus</taxon>
    </lineage>
</organism>
<feature type="transmembrane region" description="Helical" evidence="1">
    <location>
        <begin position="31"/>
        <end position="49"/>
    </location>
</feature>
<dbReference type="OrthoDB" id="3343890at2"/>
<keyword evidence="4" id="KW-1185">Reference proteome</keyword>
<accession>A0A1Q2CQS7</accession>
<dbReference type="InterPro" id="IPR011047">
    <property type="entry name" value="Quinoprotein_ADH-like_sf"/>
</dbReference>
<dbReference type="Pfam" id="PF13360">
    <property type="entry name" value="PQQ_2"/>
    <property type="match status" value="1"/>
</dbReference>
<feature type="transmembrane region" description="Helical" evidence="1">
    <location>
        <begin position="56"/>
        <end position="75"/>
    </location>
</feature>
<feature type="transmembrane region" description="Helical" evidence="1">
    <location>
        <begin position="7"/>
        <end position="25"/>
    </location>
</feature>
<keyword evidence="1" id="KW-0812">Transmembrane</keyword>
<name>A0A1Q2CQS7_9ACTN</name>
<sequence length="422" mass="44129">MRARTPWWAVGFVALGIGLAVAALIFQLGWVAWWIGLGLAAVALIYTVATRWGRRGAVIGCLLAAIMLAVPSLVIRIGGGPDIEEWPVALVGDVLVFHGPSGASGVSLTSGETLWEADLGGLQAAGGTLFASSVPGSEHGGVVDAATGKVLWTLPSHGAPSAVGSGTLAVTGGGSVTGYDSATGAELWRVPGTVLPETWCGTGPQMPLLLKAQQDWVAVSQFDRILVVDMATGEPSQARLDPQSVSIYGDRAIALDRKGGVVRVADLGTGDVRATDLRWQIGQKCYDVDGAPVYVDTLRDVVGIIDPASGEVVETDLETRGLEISGSMTRESVHGLPGRYRDGRVVDLTTGEPYPAMPGRPESRPEGHLVRDVLDDVLIVNSDVFDALGARHPMLLVVGERGQRLMAGPSRDDIVEAVAAVR</sequence>
<evidence type="ECO:0000259" key="2">
    <source>
        <dbReference type="Pfam" id="PF13360"/>
    </source>
</evidence>
<keyword evidence="1" id="KW-0472">Membrane</keyword>
<dbReference type="Gene3D" id="2.130.10.10">
    <property type="entry name" value="YVTN repeat-like/Quinoprotein amine dehydrogenase"/>
    <property type="match status" value="1"/>
</dbReference>
<dbReference type="InterPro" id="IPR002372">
    <property type="entry name" value="PQQ_rpt_dom"/>
</dbReference>
<protein>
    <recommendedName>
        <fullName evidence="2">Pyrrolo-quinoline quinone repeat domain-containing protein</fullName>
    </recommendedName>
</protein>
<dbReference type="AlphaFoldDB" id="A0A1Q2CQS7"/>
<gene>
    <name evidence="3" type="ORF">BW730_14040</name>
</gene>
<dbReference type="SMART" id="SM00564">
    <property type="entry name" value="PQQ"/>
    <property type="match status" value="2"/>
</dbReference>
<dbReference type="EMBL" id="CP019606">
    <property type="protein sequence ID" value="AQP48461.1"/>
    <property type="molecule type" value="Genomic_DNA"/>
</dbReference>
<proteinExistence type="predicted"/>